<dbReference type="Proteomes" id="UP001162156">
    <property type="component" value="Unassembled WGS sequence"/>
</dbReference>
<dbReference type="InterPro" id="IPR012934">
    <property type="entry name" value="Znf_AD"/>
</dbReference>
<dbReference type="EMBL" id="JANEYF010000803">
    <property type="protein sequence ID" value="KAJ8967880.1"/>
    <property type="molecule type" value="Genomic_DNA"/>
</dbReference>
<protein>
    <recommendedName>
        <fullName evidence="2">ZAD domain-containing protein</fullName>
    </recommendedName>
</protein>
<dbReference type="AlphaFoldDB" id="A0AAV8ZRK5"/>
<feature type="binding site" evidence="1">
    <location>
        <position position="84"/>
    </location>
    <ligand>
        <name>Zn(2+)</name>
        <dbReference type="ChEBI" id="CHEBI:29105"/>
    </ligand>
</feature>
<feature type="binding site" evidence="1">
    <location>
        <position position="87"/>
    </location>
    <ligand>
        <name>Zn(2+)</name>
        <dbReference type="ChEBI" id="CHEBI:29105"/>
    </ligand>
</feature>
<accession>A0AAV8ZRK5</accession>
<comment type="caution">
    <text evidence="3">The sequence shown here is derived from an EMBL/GenBank/DDBJ whole genome shotgun (WGS) entry which is preliminary data.</text>
</comment>
<keyword evidence="1" id="KW-0479">Metal-binding</keyword>
<keyword evidence="1" id="KW-0863">Zinc-finger</keyword>
<dbReference type="GO" id="GO:0005634">
    <property type="term" value="C:nucleus"/>
    <property type="evidence" value="ECO:0007669"/>
    <property type="project" value="InterPro"/>
</dbReference>
<evidence type="ECO:0000256" key="1">
    <source>
        <dbReference type="PROSITE-ProRule" id="PRU01263"/>
    </source>
</evidence>
<feature type="binding site" evidence="1">
    <location>
        <position position="125"/>
    </location>
    <ligand>
        <name>Zn(2+)</name>
        <dbReference type="ChEBI" id="CHEBI:29105"/>
    </ligand>
</feature>
<organism evidence="3 4">
    <name type="scientific">Rhamnusium bicolor</name>
    <dbReference type="NCBI Taxonomy" id="1586634"/>
    <lineage>
        <taxon>Eukaryota</taxon>
        <taxon>Metazoa</taxon>
        <taxon>Ecdysozoa</taxon>
        <taxon>Arthropoda</taxon>
        <taxon>Hexapoda</taxon>
        <taxon>Insecta</taxon>
        <taxon>Pterygota</taxon>
        <taxon>Neoptera</taxon>
        <taxon>Endopterygota</taxon>
        <taxon>Coleoptera</taxon>
        <taxon>Polyphaga</taxon>
        <taxon>Cucujiformia</taxon>
        <taxon>Chrysomeloidea</taxon>
        <taxon>Cerambycidae</taxon>
        <taxon>Lepturinae</taxon>
        <taxon>Rhagiini</taxon>
        <taxon>Rhamnusium</taxon>
    </lineage>
</organism>
<evidence type="ECO:0000313" key="4">
    <source>
        <dbReference type="Proteomes" id="UP001162156"/>
    </source>
</evidence>
<evidence type="ECO:0000313" key="3">
    <source>
        <dbReference type="EMBL" id="KAJ8967880.1"/>
    </source>
</evidence>
<feature type="domain" description="ZAD" evidence="2">
    <location>
        <begin position="82"/>
        <end position="152"/>
    </location>
</feature>
<reference evidence="3" key="1">
    <citation type="journal article" date="2023" name="Insect Mol. Biol.">
        <title>Genome sequencing provides insights into the evolution of gene families encoding plant cell wall-degrading enzymes in longhorned beetles.</title>
        <authorList>
            <person name="Shin N.R."/>
            <person name="Okamura Y."/>
            <person name="Kirsch R."/>
            <person name="Pauchet Y."/>
        </authorList>
    </citation>
    <scope>NUCLEOTIDE SEQUENCE</scope>
    <source>
        <strain evidence="3">RBIC_L_NR</strain>
    </source>
</reference>
<keyword evidence="4" id="KW-1185">Reference proteome</keyword>
<proteinExistence type="predicted"/>
<dbReference type="SUPFAM" id="SSF57716">
    <property type="entry name" value="Glucocorticoid receptor-like (DNA-binding domain)"/>
    <property type="match status" value="1"/>
</dbReference>
<keyword evidence="1" id="KW-0862">Zinc</keyword>
<dbReference type="GO" id="GO:0008270">
    <property type="term" value="F:zinc ion binding"/>
    <property type="evidence" value="ECO:0007669"/>
    <property type="project" value="UniProtKB-UniRule"/>
</dbReference>
<gene>
    <name evidence="3" type="ORF">NQ314_002597</name>
</gene>
<feature type="binding site" evidence="1">
    <location>
        <position position="128"/>
    </location>
    <ligand>
        <name>Zn(2+)</name>
        <dbReference type="ChEBI" id="CHEBI:29105"/>
    </ligand>
</feature>
<sequence>MEDNCDKSENDVTVKREIGYEDIMEVDNFELNVNSEEIKVKSELTNSERSCSLVPHMFIFMCFGVLVVDKIKIYSNMSDGNMICKLCLKTICDNNFDIIEEITKQMLNALLLNVNMDEGVQGVMCLGCATKLQNAIDFKTACLNTKNKVMPFNASEENVKQNNLKENRILELIDKRICRFCLNVLESGCYTCLQKKEEYVFIVDMVQKYIPELRLCVNEELVTCEACLVSLQELLSFITGYLGAEVKKEVNIGEPENAGQPKFNDNEGFTLEDKVVCSNVDETKLQDNYIKTEDITVKDEIKYEDTMEVDNFKLNVNNEEINIKSESTNSER</sequence>
<evidence type="ECO:0000259" key="2">
    <source>
        <dbReference type="PROSITE" id="PS51915"/>
    </source>
</evidence>
<dbReference type="PROSITE" id="PS51915">
    <property type="entry name" value="ZAD"/>
    <property type="match status" value="1"/>
</dbReference>
<dbReference type="SMART" id="SM00868">
    <property type="entry name" value="zf-AD"/>
    <property type="match status" value="2"/>
</dbReference>
<name>A0AAV8ZRK5_9CUCU</name>